<protein>
    <recommendedName>
        <fullName evidence="2">Tetratricopeptide repeat protein 9C</fullName>
    </recommendedName>
</protein>
<dbReference type="InterPro" id="IPR019734">
    <property type="entry name" value="TPR_rpt"/>
</dbReference>
<dbReference type="Gene3D" id="1.25.40.10">
    <property type="entry name" value="Tetratricopeptide repeat domain"/>
    <property type="match status" value="1"/>
</dbReference>
<evidence type="ECO:0008006" key="2">
    <source>
        <dbReference type="Google" id="ProtNLM"/>
    </source>
</evidence>
<dbReference type="KEGG" id="obi:106874260"/>
<dbReference type="InterPro" id="IPR050754">
    <property type="entry name" value="FKBP4/5/8-like"/>
</dbReference>
<proteinExistence type="predicted"/>
<dbReference type="InterPro" id="IPR011990">
    <property type="entry name" value="TPR-like_helical_dom_sf"/>
</dbReference>
<accession>A0A0L8GWS2</accession>
<dbReference type="AlphaFoldDB" id="A0A0L8GWS2"/>
<dbReference type="OMA" id="RSSGCGQ"/>
<dbReference type="OrthoDB" id="433738at2759"/>
<organism evidence="1">
    <name type="scientific">Octopus bimaculoides</name>
    <name type="common">California two-spotted octopus</name>
    <dbReference type="NCBI Taxonomy" id="37653"/>
    <lineage>
        <taxon>Eukaryota</taxon>
        <taxon>Metazoa</taxon>
        <taxon>Spiralia</taxon>
        <taxon>Lophotrochozoa</taxon>
        <taxon>Mollusca</taxon>
        <taxon>Cephalopoda</taxon>
        <taxon>Coleoidea</taxon>
        <taxon>Octopodiformes</taxon>
        <taxon>Octopoda</taxon>
        <taxon>Incirrata</taxon>
        <taxon>Octopodidae</taxon>
        <taxon>Octopus</taxon>
    </lineage>
</organism>
<dbReference type="STRING" id="37653.A0A0L8GWS2"/>
<sequence>MANPDSSLIDVKYKQNIDERIKTAKTLKNEGNEFYKEKKYRQATGKYHRALLQLKLNMDNVCRPLAESLQQLQDSFPSYNVPVDYRQTISAIQADCYNNLAACLLHKEDTNYDRIIEYCDLVLAIYPENLKAAFRKCMALYHMKKYEEALEDLQSLSHKHPEDLAIKRYIKLCEAEVRKHNRSIKKTYQEMFNEMNKHSKEVNVVH</sequence>
<evidence type="ECO:0000313" key="1">
    <source>
        <dbReference type="EMBL" id="KOF81413.1"/>
    </source>
</evidence>
<reference evidence="1" key="1">
    <citation type="submission" date="2015-07" db="EMBL/GenBank/DDBJ databases">
        <title>MeaNS - Measles Nucleotide Surveillance Program.</title>
        <authorList>
            <person name="Tran T."/>
            <person name="Druce J."/>
        </authorList>
    </citation>
    <scope>NUCLEOTIDE SEQUENCE</scope>
    <source>
        <strain evidence="1">UCB-OBI-ISO-001</strain>
        <tissue evidence="1">Gonad</tissue>
    </source>
</reference>
<gene>
    <name evidence="1" type="ORF">OCBIM_22026534mg</name>
</gene>
<dbReference type="EMBL" id="KQ420065">
    <property type="protein sequence ID" value="KOF81413.1"/>
    <property type="molecule type" value="Genomic_DNA"/>
</dbReference>
<dbReference type="SMART" id="SM00028">
    <property type="entry name" value="TPR"/>
    <property type="match status" value="3"/>
</dbReference>
<name>A0A0L8GWS2_OCTBM</name>
<dbReference type="SUPFAM" id="SSF48452">
    <property type="entry name" value="TPR-like"/>
    <property type="match status" value="1"/>
</dbReference>
<dbReference type="PANTHER" id="PTHR46512">
    <property type="entry name" value="PEPTIDYLPROLYL ISOMERASE"/>
    <property type="match status" value="1"/>
</dbReference>